<feature type="compositionally biased region" description="Basic and acidic residues" evidence="1">
    <location>
        <begin position="54"/>
        <end position="69"/>
    </location>
</feature>
<comment type="caution">
    <text evidence="2">The sequence shown here is derived from an EMBL/GenBank/DDBJ whole genome shotgun (WGS) entry which is preliminary data.</text>
</comment>
<reference evidence="2 3" key="1">
    <citation type="submission" date="2019-07" db="EMBL/GenBank/DDBJ databases">
        <title>Genomics analysis of Aphanomyces spp. identifies a new class of oomycete effector associated with host adaptation.</title>
        <authorList>
            <person name="Gaulin E."/>
        </authorList>
    </citation>
    <scope>NUCLEOTIDE SEQUENCE [LARGE SCALE GENOMIC DNA]</scope>
    <source>
        <strain evidence="2 3">ATCC 201684</strain>
    </source>
</reference>
<dbReference type="VEuPathDB" id="FungiDB:AeMF1_001861"/>
<feature type="compositionally biased region" description="Polar residues" evidence="1">
    <location>
        <begin position="44"/>
        <end position="53"/>
    </location>
</feature>
<evidence type="ECO:0000313" key="3">
    <source>
        <dbReference type="Proteomes" id="UP000481153"/>
    </source>
</evidence>
<sequence length="436" mass="50364">MSDTWLQDLRFLIATDDQLQEDLDNICDILVDDAATCPEDASKSSKSALQGSKQPKDTAGKKIAEEKNCKQNTKRQRSYERQREEILCLRQQVEELTATLRGQKTDGVTILEMPLWERTAKQELAEKNKSMEENEYLREAVGQHATFIEQMQRVFRKKPRLTSHIDIHSEEWKYYKLAAQTSLREAAIHAIADRQYHRMQSAMVKAGVHDRDKSLFQMTAKPQPDRSFVLEIIQHVNLNAPFRLIGAASWDVFEGSQPLNLPANAAQSYTHVDPYTVYATYMQERNGQVWHSNMVRKYYVEPDREVIVSRNVYEDAALPQMTKETTEDRCMWLIVKPLADDPNRCRFTLLQYLVWPKEETALEADKIDDVLAKLTELCFQFRPASPGHIPLTTDIDLDALPFPTMAAFLERGIRFLDVLKAKLNDVVQHFNQQLVM</sequence>
<protein>
    <recommendedName>
        <fullName evidence="4">START domain-containing protein</fullName>
    </recommendedName>
</protein>
<dbReference type="Proteomes" id="UP000481153">
    <property type="component" value="Unassembled WGS sequence"/>
</dbReference>
<name>A0A6G0X7V3_9STRA</name>
<proteinExistence type="predicted"/>
<accession>A0A6G0X7V3</accession>
<keyword evidence="3" id="KW-1185">Reference proteome</keyword>
<evidence type="ECO:0000313" key="2">
    <source>
        <dbReference type="EMBL" id="KAF0736077.1"/>
    </source>
</evidence>
<gene>
    <name evidence="2" type="ORF">Ae201684_007663</name>
</gene>
<feature type="region of interest" description="Disordered" evidence="1">
    <location>
        <begin position="40"/>
        <end position="77"/>
    </location>
</feature>
<evidence type="ECO:0008006" key="4">
    <source>
        <dbReference type="Google" id="ProtNLM"/>
    </source>
</evidence>
<organism evidence="2 3">
    <name type="scientific">Aphanomyces euteiches</name>
    <dbReference type="NCBI Taxonomy" id="100861"/>
    <lineage>
        <taxon>Eukaryota</taxon>
        <taxon>Sar</taxon>
        <taxon>Stramenopiles</taxon>
        <taxon>Oomycota</taxon>
        <taxon>Saprolegniomycetes</taxon>
        <taxon>Saprolegniales</taxon>
        <taxon>Verrucalvaceae</taxon>
        <taxon>Aphanomyces</taxon>
    </lineage>
</organism>
<evidence type="ECO:0000256" key="1">
    <source>
        <dbReference type="SAM" id="MobiDB-lite"/>
    </source>
</evidence>
<dbReference type="AlphaFoldDB" id="A0A6G0X7V3"/>
<dbReference type="EMBL" id="VJMJ01000090">
    <property type="protein sequence ID" value="KAF0736077.1"/>
    <property type="molecule type" value="Genomic_DNA"/>
</dbReference>